<dbReference type="RefSeq" id="WP_183126085.1">
    <property type="nucleotide sequence ID" value="NZ_JACJHR010000064.1"/>
</dbReference>
<proteinExistence type="predicted"/>
<evidence type="ECO:0000313" key="5">
    <source>
        <dbReference type="EMBL" id="MBB2503997.1"/>
    </source>
</evidence>
<dbReference type="GO" id="GO:0071949">
    <property type="term" value="F:FAD binding"/>
    <property type="evidence" value="ECO:0007669"/>
    <property type="project" value="InterPro"/>
</dbReference>
<keyword evidence="3" id="KW-0560">Oxidoreductase</keyword>
<dbReference type="AlphaFoldDB" id="A0A8E1W5E1"/>
<dbReference type="InterPro" id="IPR016167">
    <property type="entry name" value="FAD-bd_PCMH_sub1"/>
</dbReference>
<dbReference type="Pfam" id="PF03450">
    <property type="entry name" value="CO_deh_flav_C"/>
    <property type="match status" value="1"/>
</dbReference>
<dbReference type="SMART" id="SM01092">
    <property type="entry name" value="CO_deh_flav_C"/>
    <property type="match status" value="1"/>
</dbReference>
<dbReference type="InterPro" id="IPR051312">
    <property type="entry name" value="Diverse_Substr_Oxidored"/>
</dbReference>
<evidence type="ECO:0000259" key="4">
    <source>
        <dbReference type="PROSITE" id="PS51387"/>
    </source>
</evidence>
<dbReference type="PROSITE" id="PS51387">
    <property type="entry name" value="FAD_PCMH"/>
    <property type="match status" value="1"/>
</dbReference>
<dbReference type="InterPro" id="IPR016166">
    <property type="entry name" value="FAD-bd_PCMH"/>
</dbReference>
<evidence type="ECO:0000313" key="6">
    <source>
        <dbReference type="Proteomes" id="UP000550260"/>
    </source>
</evidence>
<protein>
    <submittedName>
        <fullName evidence="5">Xanthine dehydrogenase family protein subunit M</fullName>
    </submittedName>
</protein>
<keyword evidence="2" id="KW-0274">FAD</keyword>
<dbReference type="Proteomes" id="UP000550260">
    <property type="component" value="Unassembled WGS sequence"/>
</dbReference>
<reference evidence="5 6" key="1">
    <citation type="submission" date="2020-08" db="EMBL/GenBank/DDBJ databases">
        <title>Amycolatopsis echigonensis JCM 21831.</title>
        <authorList>
            <person name="Tedsree N."/>
            <person name="Kuncharoen N."/>
            <person name="Likhitwitayawuid K."/>
            <person name="Tanasupawat S."/>
        </authorList>
    </citation>
    <scope>NUCLEOTIDE SEQUENCE [LARGE SCALE GENOMIC DNA]</scope>
    <source>
        <strain evidence="5 6">JCM 21831</strain>
    </source>
</reference>
<dbReference type="InterPro" id="IPR002346">
    <property type="entry name" value="Mopterin_DH_FAD-bd"/>
</dbReference>
<dbReference type="Pfam" id="PF00941">
    <property type="entry name" value="FAD_binding_5"/>
    <property type="match status" value="1"/>
</dbReference>
<dbReference type="Gene3D" id="3.30.43.10">
    <property type="entry name" value="Uridine Diphospho-n-acetylenolpyruvylglucosamine Reductase, domain 2"/>
    <property type="match status" value="1"/>
</dbReference>
<dbReference type="InterPro" id="IPR036318">
    <property type="entry name" value="FAD-bd_PCMH-like_sf"/>
</dbReference>
<dbReference type="InterPro" id="IPR036683">
    <property type="entry name" value="CO_DH_flav_C_dom_sf"/>
</dbReference>
<dbReference type="EMBL" id="JACJHR010000064">
    <property type="protein sequence ID" value="MBB2503997.1"/>
    <property type="molecule type" value="Genomic_DNA"/>
</dbReference>
<comment type="caution">
    <text evidence="5">The sequence shown here is derived from an EMBL/GenBank/DDBJ whole genome shotgun (WGS) entry which is preliminary data.</text>
</comment>
<evidence type="ECO:0000256" key="3">
    <source>
        <dbReference type="ARBA" id="ARBA00023002"/>
    </source>
</evidence>
<accession>A0A8E1W5E1</accession>
<sequence length="290" mass="30949">MKPAPFAYHRPTSVAEAVARLGEYGGGARVLAGGQSLVPMLNMRLWRPDALVDINDIDDLDDILVQGDRTVVGALVRYSTVERSPLVAERLPLLARIVRHIGDRQVRNRGTVGGALVQGDPTGEMPLACLVLGAVVVAAGPAGTRRVPLTEFYEGSYATVLDPGELVVSVEFPAHPRHFAFREFCRKHNDFAVISAVATGDRDEDGTWHGVRLALGGVADGPVLAPSPPDGTRLTDDDVAAAAEAALTVVDPPADVRASAEYRRHLVPVYLHRVLTELREAQGGGTHEVA</sequence>
<evidence type="ECO:0000256" key="2">
    <source>
        <dbReference type="ARBA" id="ARBA00022827"/>
    </source>
</evidence>
<dbReference type="SUPFAM" id="SSF55447">
    <property type="entry name" value="CO dehydrogenase flavoprotein C-terminal domain-like"/>
    <property type="match status" value="1"/>
</dbReference>
<gene>
    <name evidence="5" type="ORF">H5411_33255</name>
</gene>
<dbReference type="PANTHER" id="PTHR42659:SF2">
    <property type="entry name" value="XANTHINE DEHYDROGENASE SUBUNIT C-RELATED"/>
    <property type="match status" value="1"/>
</dbReference>
<dbReference type="GO" id="GO:0016491">
    <property type="term" value="F:oxidoreductase activity"/>
    <property type="evidence" value="ECO:0007669"/>
    <property type="project" value="UniProtKB-KW"/>
</dbReference>
<dbReference type="InterPro" id="IPR005107">
    <property type="entry name" value="CO_DH_flav_C"/>
</dbReference>
<feature type="domain" description="FAD-binding PCMH-type" evidence="4">
    <location>
        <begin position="1"/>
        <end position="177"/>
    </location>
</feature>
<dbReference type="Gene3D" id="3.30.390.50">
    <property type="entry name" value="CO dehydrogenase flavoprotein, C-terminal domain"/>
    <property type="match status" value="1"/>
</dbReference>
<evidence type="ECO:0000256" key="1">
    <source>
        <dbReference type="ARBA" id="ARBA00022630"/>
    </source>
</evidence>
<dbReference type="InterPro" id="IPR016169">
    <property type="entry name" value="FAD-bd_PCMH_sub2"/>
</dbReference>
<organism evidence="5 6">
    <name type="scientific">Amycolatopsis echigonensis</name>
    <dbReference type="NCBI Taxonomy" id="2576905"/>
    <lineage>
        <taxon>Bacteria</taxon>
        <taxon>Bacillati</taxon>
        <taxon>Actinomycetota</taxon>
        <taxon>Actinomycetes</taxon>
        <taxon>Pseudonocardiales</taxon>
        <taxon>Pseudonocardiaceae</taxon>
        <taxon>Amycolatopsis</taxon>
    </lineage>
</organism>
<dbReference type="SUPFAM" id="SSF56176">
    <property type="entry name" value="FAD-binding/transporter-associated domain-like"/>
    <property type="match status" value="1"/>
</dbReference>
<dbReference type="Gene3D" id="3.30.465.10">
    <property type="match status" value="1"/>
</dbReference>
<keyword evidence="1" id="KW-0285">Flavoprotein</keyword>
<name>A0A8E1W5E1_9PSEU</name>
<dbReference type="PANTHER" id="PTHR42659">
    <property type="entry name" value="XANTHINE DEHYDROGENASE SUBUNIT C-RELATED"/>
    <property type="match status" value="1"/>
</dbReference>